<dbReference type="GO" id="GO:0050660">
    <property type="term" value="F:flavin adenine dinucleotide binding"/>
    <property type="evidence" value="ECO:0007669"/>
    <property type="project" value="InterPro"/>
</dbReference>
<evidence type="ECO:0000256" key="4">
    <source>
        <dbReference type="ARBA" id="ARBA00023002"/>
    </source>
</evidence>
<dbReference type="PANTHER" id="PTHR46056:SF12">
    <property type="entry name" value="LONG-CHAIN-ALCOHOL OXIDASE"/>
    <property type="match status" value="1"/>
</dbReference>
<dbReference type="AlphaFoldDB" id="B9TKU3"/>
<evidence type="ECO:0000259" key="6">
    <source>
        <dbReference type="Pfam" id="PF01494"/>
    </source>
</evidence>
<evidence type="ECO:0000259" key="5">
    <source>
        <dbReference type="Pfam" id="PF00732"/>
    </source>
</evidence>
<keyword evidence="3" id="KW-0274">FAD</keyword>
<accession>B9TKU3</accession>
<evidence type="ECO:0000313" key="8">
    <source>
        <dbReference type="Proteomes" id="UP000008311"/>
    </source>
</evidence>
<proteinExistence type="inferred from homology"/>
<evidence type="ECO:0000256" key="1">
    <source>
        <dbReference type="ARBA" id="ARBA00010790"/>
    </source>
</evidence>
<dbReference type="InParanoid" id="B9TKU3"/>
<dbReference type="Pfam" id="PF01494">
    <property type="entry name" value="FAD_binding_3"/>
    <property type="match status" value="1"/>
</dbReference>
<evidence type="ECO:0000256" key="3">
    <source>
        <dbReference type="ARBA" id="ARBA00022827"/>
    </source>
</evidence>
<keyword evidence="8" id="KW-1185">Reference proteome</keyword>
<dbReference type="EMBL" id="EQ985730">
    <property type="protein sequence ID" value="EEF23522.1"/>
    <property type="molecule type" value="Genomic_DNA"/>
</dbReference>
<dbReference type="Proteomes" id="UP000008311">
    <property type="component" value="Unassembled WGS sequence"/>
</dbReference>
<dbReference type="Pfam" id="PF00732">
    <property type="entry name" value="GMC_oxred_N"/>
    <property type="match status" value="1"/>
</dbReference>
<keyword evidence="2" id="KW-0285">Flavoprotein</keyword>
<protein>
    <submittedName>
        <fullName evidence="7">Uncharacterized protein</fullName>
    </submittedName>
</protein>
<dbReference type="Gene3D" id="3.50.50.60">
    <property type="entry name" value="FAD/NAD(P)-binding domain"/>
    <property type="match status" value="1"/>
</dbReference>
<evidence type="ECO:0000313" key="7">
    <source>
        <dbReference type="EMBL" id="EEF23522.1"/>
    </source>
</evidence>
<dbReference type="SUPFAM" id="SSF51905">
    <property type="entry name" value="FAD/NAD(P)-binding domain"/>
    <property type="match status" value="1"/>
</dbReference>
<dbReference type="PANTHER" id="PTHR46056">
    <property type="entry name" value="LONG-CHAIN-ALCOHOL OXIDASE"/>
    <property type="match status" value="1"/>
</dbReference>
<dbReference type="InterPro" id="IPR000172">
    <property type="entry name" value="GMC_OxRdtase_N"/>
</dbReference>
<feature type="domain" description="Glucose-methanol-choline oxidoreductase N-terminal" evidence="5">
    <location>
        <begin position="77"/>
        <end position="146"/>
    </location>
</feature>
<feature type="domain" description="FAD-binding" evidence="6">
    <location>
        <begin position="21"/>
        <end position="51"/>
    </location>
</feature>
<organism evidence="7 8">
    <name type="scientific">Ricinus communis</name>
    <name type="common">Castor bean</name>
    <dbReference type="NCBI Taxonomy" id="3988"/>
    <lineage>
        <taxon>Eukaryota</taxon>
        <taxon>Viridiplantae</taxon>
        <taxon>Streptophyta</taxon>
        <taxon>Embryophyta</taxon>
        <taxon>Tracheophyta</taxon>
        <taxon>Spermatophyta</taxon>
        <taxon>Magnoliopsida</taxon>
        <taxon>eudicotyledons</taxon>
        <taxon>Gunneridae</taxon>
        <taxon>Pentapetalae</taxon>
        <taxon>rosids</taxon>
        <taxon>fabids</taxon>
        <taxon>Malpighiales</taxon>
        <taxon>Euphorbiaceae</taxon>
        <taxon>Acalyphoideae</taxon>
        <taxon>Acalypheae</taxon>
        <taxon>Ricinus</taxon>
    </lineage>
</organism>
<dbReference type="GO" id="GO:0016614">
    <property type="term" value="F:oxidoreductase activity, acting on CH-OH group of donors"/>
    <property type="evidence" value="ECO:0007669"/>
    <property type="project" value="InterPro"/>
</dbReference>
<gene>
    <name evidence="7" type="ORF">RCOM_1898550</name>
</gene>
<keyword evidence="4" id="KW-0560">Oxidoreductase</keyword>
<feature type="non-terminal residue" evidence="7">
    <location>
        <position position="155"/>
    </location>
</feature>
<sequence>MATTNKPYEYTDYDGVETINAEVCVIGSGCGGATLAYKLAEAGIDTVIVEKGGYYPSSTFDNRELNQAGKVDAERNLTTSTDGSTFLTYGELVGGTSVHYWADSYRTPDDRLQLWQDHYGMTGHDRARLAPIFADIERRLHIAEMPPFYHNRMNE</sequence>
<dbReference type="InterPro" id="IPR002938">
    <property type="entry name" value="FAD-bd"/>
</dbReference>
<dbReference type="InterPro" id="IPR036188">
    <property type="entry name" value="FAD/NAD-bd_sf"/>
</dbReference>
<comment type="similarity">
    <text evidence="1">Belongs to the GMC oxidoreductase family.</text>
</comment>
<evidence type="ECO:0000256" key="2">
    <source>
        <dbReference type="ARBA" id="ARBA00022630"/>
    </source>
</evidence>
<name>B9TKU3_RICCO</name>
<reference evidence="8" key="1">
    <citation type="journal article" date="2010" name="Nat. Biotechnol.">
        <title>Draft genome sequence of the oilseed species Ricinus communis.</title>
        <authorList>
            <person name="Chan A.P."/>
            <person name="Crabtree J."/>
            <person name="Zhao Q."/>
            <person name="Lorenzi H."/>
            <person name="Orvis J."/>
            <person name="Puiu D."/>
            <person name="Melake-Berhan A."/>
            <person name="Jones K.M."/>
            <person name="Redman J."/>
            <person name="Chen G."/>
            <person name="Cahoon E.B."/>
            <person name="Gedil M."/>
            <person name="Stanke M."/>
            <person name="Haas B.J."/>
            <person name="Wortman J.R."/>
            <person name="Fraser-Liggett C.M."/>
            <person name="Ravel J."/>
            <person name="Rabinowicz P.D."/>
        </authorList>
    </citation>
    <scope>NUCLEOTIDE SEQUENCE [LARGE SCALE GENOMIC DNA]</scope>
    <source>
        <strain evidence="8">cv. Hale</strain>
    </source>
</reference>